<dbReference type="RefSeq" id="WP_377981820.1">
    <property type="nucleotide sequence ID" value="NZ_JBBKXZ010000001.1"/>
</dbReference>
<dbReference type="EC" id="2.5.1.61" evidence="8"/>
<gene>
    <name evidence="11" type="primary">hemC</name>
    <name evidence="11" type="ORF">U0R10_01030</name>
</gene>
<comment type="pathway">
    <text evidence="2">Porphyrin-containing compound metabolism; protoporphyrin-IX biosynthesis; coproporphyrinogen-III from 5-aminolevulinate: step 2/4.</text>
</comment>
<evidence type="ECO:0000256" key="1">
    <source>
        <dbReference type="ARBA" id="ARBA00002869"/>
    </source>
</evidence>
<dbReference type="Proteomes" id="UP001598138">
    <property type="component" value="Unassembled WGS sequence"/>
</dbReference>
<dbReference type="InterPro" id="IPR000860">
    <property type="entry name" value="HemC"/>
</dbReference>
<dbReference type="Pfam" id="PF03900">
    <property type="entry name" value="Porphobil_deamC"/>
    <property type="match status" value="1"/>
</dbReference>
<dbReference type="PANTHER" id="PTHR11557:SF0">
    <property type="entry name" value="PORPHOBILINOGEN DEAMINASE"/>
    <property type="match status" value="1"/>
</dbReference>
<dbReference type="NCBIfam" id="TIGR00212">
    <property type="entry name" value="hemC"/>
    <property type="match status" value="1"/>
</dbReference>
<dbReference type="PANTHER" id="PTHR11557">
    <property type="entry name" value="PORPHOBILINOGEN DEAMINASE"/>
    <property type="match status" value="1"/>
</dbReference>
<dbReference type="SUPFAM" id="SSF54782">
    <property type="entry name" value="Porphobilinogen deaminase (hydroxymethylbilane synthase), C-terminal domain"/>
    <property type="match status" value="1"/>
</dbReference>
<dbReference type="InterPro" id="IPR022417">
    <property type="entry name" value="Porphobilin_deaminase_N"/>
</dbReference>
<evidence type="ECO:0000313" key="11">
    <source>
        <dbReference type="EMBL" id="MFD3393192.1"/>
    </source>
</evidence>
<dbReference type="SUPFAM" id="SSF53850">
    <property type="entry name" value="Periplasmic binding protein-like II"/>
    <property type="match status" value="1"/>
</dbReference>
<dbReference type="PIRSF" id="PIRSF001438">
    <property type="entry name" value="4pyrrol_synth_OHMeBilane_synth"/>
    <property type="match status" value="1"/>
</dbReference>
<dbReference type="Gene3D" id="3.40.190.10">
    <property type="entry name" value="Periplasmic binding protein-like II"/>
    <property type="match status" value="2"/>
</dbReference>
<keyword evidence="6" id="KW-0627">Porphyrin biosynthesis</keyword>
<feature type="domain" description="Porphobilinogen deaminase C-terminal" evidence="10">
    <location>
        <begin position="228"/>
        <end position="294"/>
    </location>
</feature>
<evidence type="ECO:0000259" key="9">
    <source>
        <dbReference type="Pfam" id="PF01379"/>
    </source>
</evidence>
<proteinExistence type="inferred from homology"/>
<comment type="function">
    <text evidence="1">Tetrapolymerization of the monopyrrole PBG into the hydroxymethylbilane pre-uroporphyrinogen in several discrete steps.</text>
</comment>
<name>A0ABW6D8E1_9BACT</name>
<comment type="catalytic activity">
    <reaction evidence="7">
        <text>4 porphobilinogen + H2O = hydroxymethylbilane + 4 NH4(+)</text>
        <dbReference type="Rhea" id="RHEA:13185"/>
        <dbReference type="ChEBI" id="CHEBI:15377"/>
        <dbReference type="ChEBI" id="CHEBI:28938"/>
        <dbReference type="ChEBI" id="CHEBI:57845"/>
        <dbReference type="ChEBI" id="CHEBI:58126"/>
        <dbReference type="EC" id="2.5.1.61"/>
    </reaction>
</comment>
<evidence type="ECO:0000256" key="8">
    <source>
        <dbReference type="NCBIfam" id="TIGR00212"/>
    </source>
</evidence>
<organism evidence="11 12">
    <name type="scientific">Aquirufa avitistagni</name>
    <dbReference type="NCBI Taxonomy" id="3104728"/>
    <lineage>
        <taxon>Bacteria</taxon>
        <taxon>Pseudomonadati</taxon>
        <taxon>Bacteroidota</taxon>
        <taxon>Cytophagia</taxon>
        <taxon>Cytophagales</taxon>
        <taxon>Flectobacillaceae</taxon>
        <taxon>Aquirufa</taxon>
    </lineage>
</organism>
<keyword evidence="12" id="KW-1185">Reference proteome</keyword>
<evidence type="ECO:0000256" key="5">
    <source>
        <dbReference type="ARBA" id="ARBA00022679"/>
    </source>
</evidence>
<evidence type="ECO:0000313" key="12">
    <source>
        <dbReference type="Proteomes" id="UP001598138"/>
    </source>
</evidence>
<evidence type="ECO:0000256" key="3">
    <source>
        <dbReference type="ARBA" id="ARBA00005638"/>
    </source>
</evidence>
<evidence type="ECO:0000256" key="7">
    <source>
        <dbReference type="ARBA" id="ARBA00048169"/>
    </source>
</evidence>
<evidence type="ECO:0000256" key="6">
    <source>
        <dbReference type="ARBA" id="ARBA00023244"/>
    </source>
</evidence>
<dbReference type="Gene3D" id="3.30.160.40">
    <property type="entry name" value="Porphobilinogen deaminase, C-terminal domain"/>
    <property type="match status" value="1"/>
</dbReference>
<comment type="similarity">
    <text evidence="3">Belongs to the HMBS family.</text>
</comment>
<dbReference type="PRINTS" id="PR00151">
    <property type="entry name" value="PORPHBDMNASE"/>
</dbReference>
<dbReference type="InterPro" id="IPR022418">
    <property type="entry name" value="Porphobilinogen_deaminase_C"/>
</dbReference>
<dbReference type="Pfam" id="PF01379">
    <property type="entry name" value="Porphobil_deam"/>
    <property type="match status" value="1"/>
</dbReference>
<comment type="caution">
    <text evidence="11">The sequence shown here is derived from an EMBL/GenBank/DDBJ whole genome shotgun (WGS) entry which is preliminary data.</text>
</comment>
<sequence>MQLKNNIRIGTRNSALALWQAHHIGRLLETAGMTYELVAINTIGDKILDRSLSKIGAKGVFTEELETMLRAGEIDIAQHSAKDLPSTLADDLPLIAFTEREAAHDVVLSMNPSIRLGQSAPLRIGTSSTRRRAFLAHQYPQHVAVEMRGNLQTRLEKLKNGDCDAMLLAYAGVHRMDMEAYIVEHLDLQAYVPAVGQGSVAIQCSSRLDSNIREAIRAACNHAASESCIVAERSLLAMLDGGCSVPVFGHAKLVAGQIHLHAGVLSLSGDQKIESSGIGAEPKSVGNQVATELIKQGAQQLLKEIRVQLASQS</sequence>
<dbReference type="GO" id="GO:0004418">
    <property type="term" value="F:hydroxymethylbilane synthase activity"/>
    <property type="evidence" value="ECO:0007669"/>
    <property type="project" value="UniProtKB-EC"/>
</dbReference>
<dbReference type="InterPro" id="IPR036803">
    <property type="entry name" value="Porphobilinogen_deaminase_C_sf"/>
</dbReference>
<dbReference type="EMBL" id="JBBKXZ010000001">
    <property type="protein sequence ID" value="MFD3393192.1"/>
    <property type="molecule type" value="Genomic_DNA"/>
</dbReference>
<protein>
    <recommendedName>
        <fullName evidence="8">Hydroxymethylbilane synthase</fullName>
        <ecNumber evidence="8">2.5.1.61</ecNumber>
    </recommendedName>
</protein>
<feature type="domain" description="Porphobilinogen deaminase N-terminal" evidence="9">
    <location>
        <begin position="7"/>
        <end position="207"/>
    </location>
</feature>
<comment type="subunit">
    <text evidence="4">Monomer.</text>
</comment>
<evidence type="ECO:0000259" key="10">
    <source>
        <dbReference type="Pfam" id="PF03900"/>
    </source>
</evidence>
<accession>A0ABW6D8E1</accession>
<reference evidence="11 12" key="1">
    <citation type="submission" date="2024-03" db="EMBL/GenBank/DDBJ databases">
        <title>Aquirufa genome sequencing.</title>
        <authorList>
            <person name="Pitt A."/>
            <person name="Hahn M.W."/>
        </authorList>
    </citation>
    <scope>NUCLEOTIDE SEQUENCE [LARGE SCALE GENOMIC DNA]</scope>
    <source>
        <strain evidence="11 12">OSTEICH-129V</strain>
    </source>
</reference>
<evidence type="ECO:0000256" key="2">
    <source>
        <dbReference type="ARBA" id="ARBA00004735"/>
    </source>
</evidence>
<keyword evidence="5 11" id="KW-0808">Transferase</keyword>
<evidence type="ECO:0000256" key="4">
    <source>
        <dbReference type="ARBA" id="ARBA00011245"/>
    </source>
</evidence>